<feature type="compositionally biased region" description="Acidic residues" evidence="7">
    <location>
        <begin position="375"/>
        <end position="400"/>
    </location>
</feature>
<dbReference type="PANTHER" id="PTHR12400">
    <property type="entry name" value="INOSITOL POLYPHOSPHATE KINASE"/>
    <property type="match status" value="1"/>
</dbReference>
<evidence type="ECO:0000256" key="7">
    <source>
        <dbReference type="SAM" id="MobiDB-lite"/>
    </source>
</evidence>
<dbReference type="Proteomes" id="UP001153269">
    <property type="component" value="Unassembled WGS sequence"/>
</dbReference>
<dbReference type="EMBL" id="CADEAL010002835">
    <property type="protein sequence ID" value="CAB1442377.1"/>
    <property type="molecule type" value="Genomic_DNA"/>
</dbReference>
<proteinExistence type="inferred from homology"/>
<dbReference type="SUPFAM" id="SSF56104">
    <property type="entry name" value="SAICAR synthase-like"/>
    <property type="match status" value="1"/>
</dbReference>
<dbReference type="GO" id="GO:0046854">
    <property type="term" value="P:phosphatidylinositol phosphate biosynthetic process"/>
    <property type="evidence" value="ECO:0007669"/>
    <property type="project" value="TreeGrafter"/>
</dbReference>
<evidence type="ECO:0000313" key="8">
    <source>
        <dbReference type="EMBL" id="CAB1442377.1"/>
    </source>
</evidence>
<keyword evidence="4 6" id="KW-0418">Kinase</keyword>
<dbReference type="PANTHER" id="PTHR12400:SF47">
    <property type="entry name" value="INOSITOL HEXAKISPHOSPHATE KINASE 2"/>
    <property type="match status" value="1"/>
</dbReference>
<protein>
    <recommendedName>
        <fullName evidence="6">Kinase</fullName>
        <ecNumber evidence="6">2.7.-.-</ecNumber>
    </recommendedName>
</protein>
<evidence type="ECO:0000256" key="5">
    <source>
        <dbReference type="ARBA" id="ARBA00022840"/>
    </source>
</evidence>
<evidence type="ECO:0000313" key="9">
    <source>
        <dbReference type="Proteomes" id="UP001153269"/>
    </source>
</evidence>
<keyword evidence="5" id="KW-0067">ATP-binding</keyword>
<dbReference type="GO" id="GO:0005524">
    <property type="term" value="F:ATP binding"/>
    <property type="evidence" value="ECO:0007669"/>
    <property type="project" value="UniProtKB-KW"/>
</dbReference>
<accession>A0A9N7V573</accession>
<evidence type="ECO:0000256" key="6">
    <source>
        <dbReference type="RuleBase" id="RU363090"/>
    </source>
</evidence>
<dbReference type="InterPro" id="IPR005522">
    <property type="entry name" value="IPK"/>
</dbReference>
<feature type="region of interest" description="Disordered" evidence="7">
    <location>
        <begin position="1"/>
        <end position="23"/>
    </location>
</feature>
<comment type="caution">
    <text evidence="8">The sequence shown here is derived from an EMBL/GenBank/DDBJ whole genome shotgun (WGS) entry which is preliminary data.</text>
</comment>
<dbReference type="GO" id="GO:0005737">
    <property type="term" value="C:cytoplasm"/>
    <property type="evidence" value="ECO:0007669"/>
    <property type="project" value="TreeGrafter"/>
</dbReference>
<dbReference type="AlphaFoldDB" id="A0A9N7V573"/>
<sequence>MSPAVEDQAQEEKEKQPTQQQQQQIYMEKGVMLEPFIHQVGGHSCVLSFGEQTICKPLIPREHQFYKSLPAEIREFTPQYRGVVSVSFEEDVEGNLCLFAYPLMSDPAGELENKDRSTDCKHKSQLIKWGNMVKSSLLIDSENYTKDGRSHQAHKDEDKSVHKLQEDVGMAWLPQAEVLHSSQEHSHSNAVPQPKHNPWSLKCHQQHLQRMKENAKHRTQHKFILLENLTWKHRMPCVLDLKMGTRQHGDDASDEKKEMQIRKCQQSTSASIGVRLCGMQVYQSDTGQLIFMNKYHGRKLPLPGFKEALFQFFHSGQRLQHELLSPVLHRLREMQAVLEACDSYRFYSSSLLIIYDGAPHRKHTRRRSKVQHSDGEDDNEENEEVEAEPELEEEEEEESEVAGALGFPYGPSTSSDISSRCSSSSSGSSDVSLAHSDPLSPVVDVKMIDFAHTTCRHFPEDSVVHKGQDSGYIFGLQNLITIISELENDSTDRSQA</sequence>
<feature type="region of interest" description="Disordered" evidence="7">
    <location>
        <begin position="363"/>
        <end position="436"/>
    </location>
</feature>
<gene>
    <name evidence="8" type="ORF">PLEPLA_LOCUS30050</name>
</gene>
<dbReference type="GO" id="GO:0032958">
    <property type="term" value="P:inositol phosphate biosynthetic process"/>
    <property type="evidence" value="ECO:0007669"/>
    <property type="project" value="InterPro"/>
</dbReference>
<comment type="similarity">
    <text evidence="1 6">Belongs to the inositol phosphokinase (IPK) family.</text>
</comment>
<organism evidence="8 9">
    <name type="scientific">Pleuronectes platessa</name>
    <name type="common">European plaice</name>
    <dbReference type="NCBI Taxonomy" id="8262"/>
    <lineage>
        <taxon>Eukaryota</taxon>
        <taxon>Metazoa</taxon>
        <taxon>Chordata</taxon>
        <taxon>Craniata</taxon>
        <taxon>Vertebrata</taxon>
        <taxon>Euteleostomi</taxon>
        <taxon>Actinopterygii</taxon>
        <taxon>Neopterygii</taxon>
        <taxon>Teleostei</taxon>
        <taxon>Neoteleostei</taxon>
        <taxon>Acanthomorphata</taxon>
        <taxon>Carangaria</taxon>
        <taxon>Pleuronectiformes</taxon>
        <taxon>Pleuronectoidei</taxon>
        <taxon>Pleuronectidae</taxon>
        <taxon>Pleuronectes</taxon>
    </lineage>
</organism>
<evidence type="ECO:0000256" key="4">
    <source>
        <dbReference type="ARBA" id="ARBA00022777"/>
    </source>
</evidence>
<feature type="compositionally biased region" description="Low complexity" evidence="7">
    <location>
        <begin position="412"/>
        <end position="436"/>
    </location>
</feature>
<dbReference type="Gene3D" id="3.30.470.160">
    <property type="entry name" value="Inositol polyphosphate kinase"/>
    <property type="match status" value="1"/>
</dbReference>
<dbReference type="GO" id="GO:0000828">
    <property type="term" value="F:inositol hexakisphosphate kinase activity"/>
    <property type="evidence" value="ECO:0007669"/>
    <property type="project" value="TreeGrafter"/>
</dbReference>
<evidence type="ECO:0000256" key="1">
    <source>
        <dbReference type="ARBA" id="ARBA00007374"/>
    </source>
</evidence>
<dbReference type="FunFam" id="3.30.470.160:FF:000002">
    <property type="entry name" value="Kinase"/>
    <property type="match status" value="1"/>
</dbReference>
<keyword evidence="9" id="KW-1185">Reference proteome</keyword>
<dbReference type="GO" id="GO:0005634">
    <property type="term" value="C:nucleus"/>
    <property type="evidence" value="ECO:0007669"/>
    <property type="project" value="TreeGrafter"/>
</dbReference>
<dbReference type="Pfam" id="PF03770">
    <property type="entry name" value="IPK"/>
    <property type="match status" value="1"/>
</dbReference>
<evidence type="ECO:0000256" key="3">
    <source>
        <dbReference type="ARBA" id="ARBA00022741"/>
    </source>
</evidence>
<keyword evidence="3" id="KW-0547">Nucleotide-binding</keyword>
<evidence type="ECO:0000256" key="2">
    <source>
        <dbReference type="ARBA" id="ARBA00022679"/>
    </source>
</evidence>
<dbReference type="InterPro" id="IPR038286">
    <property type="entry name" value="IPK_sf"/>
</dbReference>
<reference evidence="8" key="1">
    <citation type="submission" date="2020-03" db="EMBL/GenBank/DDBJ databases">
        <authorList>
            <person name="Weist P."/>
        </authorList>
    </citation>
    <scope>NUCLEOTIDE SEQUENCE</scope>
</reference>
<name>A0A9N7V573_PLEPL</name>
<dbReference type="EC" id="2.7.-.-" evidence="6"/>
<keyword evidence="2 6" id="KW-0808">Transferase</keyword>